<evidence type="ECO:0000256" key="1">
    <source>
        <dbReference type="SAM" id="MobiDB-lite"/>
    </source>
</evidence>
<feature type="region of interest" description="Disordered" evidence="1">
    <location>
        <begin position="142"/>
        <end position="171"/>
    </location>
</feature>
<reference evidence="2 3" key="1">
    <citation type="journal article" date="2024" name="J Genomics">
        <title>Draft genome sequencing and assembly of Favolaschia claudopus CIRM-BRFM 2984 isolated from oak limbs.</title>
        <authorList>
            <person name="Navarro D."/>
            <person name="Drula E."/>
            <person name="Chaduli D."/>
            <person name="Cazenave R."/>
            <person name="Ahrendt S."/>
            <person name="Wang J."/>
            <person name="Lipzen A."/>
            <person name="Daum C."/>
            <person name="Barry K."/>
            <person name="Grigoriev I.V."/>
            <person name="Favel A."/>
            <person name="Rosso M.N."/>
            <person name="Martin F."/>
        </authorList>
    </citation>
    <scope>NUCLEOTIDE SEQUENCE [LARGE SCALE GENOMIC DNA]</scope>
    <source>
        <strain evidence="2 3">CIRM-BRFM 2984</strain>
    </source>
</reference>
<dbReference type="EMBL" id="JAWWNJ010000033">
    <property type="protein sequence ID" value="KAK7025714.1"/>
    <property type="molecule type" value="Genomic_DNA"/>
</dbReference>
<dbReference type="AlphaFoldDB" id="A0AAW0BHB2"/>
<comment type="caution">
    <text evidence="2">The sequence shown here is derived from an EMBL/GenBank/DDBJ whole genome shotgun (WGS) entry which is preliminary data.</text>
</comment>
<gene>
    <name evidence="2" type="ORF">R3P38DRAFT_2778515</name>
</gene>
<evidence type="ECO:0000313" key="2">
    <source>
        <dbReference type="EMBL" id="KAK7025714.1"/>
    </source>
</evidence>
<sequence>MFTEDKQGVDDYKTLAIRGTGRPFEWQDFISSLGGNEYEKLSLLMFSRLVGEQNGKENPNYFTSLLYSTGTTAEYCTSHASVFDARHQLKMEGGTRRCSKCRKYKIVSADTWKAKFGANGFYLTSNCRACCEASSAAIREKREKNGANKENISDETEDEKSDLSDSGDPRDHMASSSLEFLLTALGLEYHKFQSLIMDKFTSLAHIFCVTGTNLWWISSGSAHLAHGARPGALAQQIEGFLPTECYLSSREGDKRVFNMHRLGHPSPLNNSLQRVTREKAVKKLRRLIQTDQIRKMEGESIEKNLGQGFVAESNAEGTDHYSSRGINERSAAVVAGLSE</sequence>
<proteinExistence type="predicted"/>
<accession>A0AAW0BHB2</accession>
<dbReference type="Proteomes" id="UP001362999">
    <property type="component" value="Unassembled WGS sequence"/>
</dbReference>
<feature type="compositionally biased region" description="Basic and acidic residues" evidence="1">
    <location>
        <begin position="161"/>
        <end position="171"/>
    </location>
</feature>
<name>A0AAW0BHB2_9AGAR</name>
<keyword evidence="3" id="KW-1185">Reference proteome</keyword>
<evidence type="ECO:0000313" key="3">
    <source>
        <dbReference type="Proteomes" id="UP001362999"/>
    </source>
</evidence>
<protein>
    <submittedName>
        <fullName evidence="2">Uncharacterized protein</fullName>
    </submittedName>
</protein>
<organism evidence="2 3">
    <name type="scientific">Favolaschia claudopus</name>
    <dbReference type="NCBI Taxonomy" id="2862362"/>
    <lineage>
        <taxon>Eukaryota</taxon>
        <taxon>Fungi</taxon>
        <taxon>Dikarya</taxon>
        <taxon>Basidiomycota</taxon>
        <taxon>Agaricomycotina</taxon>
        <taxon>Agaricomycetes</taxon>
        <taxon>Agaricomycetidae</taxon>
        <taxon>Agaricales</taxon>
        <taxon>Marasmiineae</taxon>
        <taxon>Mycenaceae</taxon>
        <taxon>Favolaschia</taxon>
    </lineage>
</organism>